<dbReference type="AlphaFoldDB" id="A1ZK71"/>
<keyword evidence="2" id="KW-1133">Transmembrane helix</keyword>
<sequence>MIGALGILVAIGGFLFLWAMLSYHTMNKIKHQLDEIKENMEQLSQTNDVASIEQLKIYQKRYSAKKYDYNEMVNEMPSKMVAMVFKLKPVS</sequence>
<keyword evidence="2" id="KW-0812">Transmembrane</keyword>
<evidence type="ECO:0000313" key="3">
    <source>
        <dbReference type="EMBL" id="EAY29097.1"/>
    </source>
</evidence>
<gene>
    <name evidence="3" type="ORF">M23134_02288</name>
</gene>
<evidence type="ECO:0000313" key="4">
    <source>
        <dbReference type="Proteomes" id="UP000004095"/>
    </source>
</evidence>
<organism evidence="3 4">
    <name type="scientific">Microscilla marina ATCC 23134</name>
    <dbReference type="NCBI Taxonomy" id="313606"/>
    <lineage>
        <taxon>Bacteria</taxon>
        <taxon>Pseudomonadati</taxon>
        <taxon>Bacteroidota</taxon>
        <taxon>Cytophagia</taxon>
        <taxon>Cytophagales</taxon>
        <taxon>Microscillaceae</taxon>
        <taxon>Microscilla</taxon>
    </lineage>
</organism>
<evidence type="ECO:0008006" key="5">
    <source>
        <dbReference type="Google" id="ProtNLM"/>
    </source>
</evidence>
<protein>
    <recommendedName>
        <fullName evidence="5">LemA family protein</fullName>
    </recommendedName>
</protein>
<keyword evidence="4" id="KW-1185">Reference proteome</keyword>
<evidence type="ECO:0000256" key="1">
    <source>
        <dbReference type="SAM" id="Coils"/>
    </source>
</evidence>
<name>A1ZK71_MICM2</name>
<proteinExistence type="predicted"/>
<comment type="caution">
    <text evidence="3">The sequence shown here is derived from an EMBL/GenBank/DDBJ whole genome shotgun (WGS) entry which is preliminary data.</text>
</comment>
<dbReference type="EMBL" id="AAWS01000012">
    <property type="protein sequence ID" value="EAY29097.1"/>
    <property type="molecule type" value="Genomic_DNA"/>
</dbReference>
<keyword evidence="1" id="KW-0175">Coiled coil</keyword>
<evidence type="ECO:0000256" key="2">
    <source>
        <dbReference type="SAM" id="Phobius"/>
    </source>
</evidence>
<dbReference type="Proteomes" id="UP000004095">
    <property type="component" value="Unassembled WGS sequence"/>
</dbReference>
<feature type="transmembrane region" description="Helical" evidence="2">
    <location>
        <begin position="6"/>
        <end position="23"/>
    </location>
</feature>
<keyword evidence="2" id="KW-0472">Membrane</keyword>
<accession>A1ZK71</accession>
<reference evidence="3 4" key="1">
    <citation type="submission" date="2007-01" db="EMBL/GenBank/DDBJ databases">
        <authorList>
            <person name="Haygood M."/>
            <person name="Podell S."/>
            <person name="Anderson C."/>
            <person name="Hopkinson B."/>
            <person name="Roe K."/>
            <person name="Barbeau K."/>
            <person name="Gaasterland T."/>
            <person name="Ferriera S."/>
            <person name="Johnson J."/>
            <person name="Kravitz S."/>
            <person name="Beeson K."/>
            <person name="Sutton G."/>
            <person name="Rogers Y.-H."/>
            <person name="Friedman R."/>
            <person name="Frazier M."/>
            <person name="Venter J.C."/>
        </authorList>
    </citation>
    <scope>NUCLEOTIDE SEQUENCE [LARGE SCALE GENOMIC DNA]</scope>
    <source>
        <strain evidence="3 4">ATCC 23134</strain>
    </source>
</reference>
<feature type="coiled-coil region" evidence="1">
    <location>
        <begin position="26"/>
        <end position="53"/>
    </location>
</feature>
<dbReference type="RefSeq" id="WP_002696666.1">
    <property type="nucleotide sequence ID" value="NZ_AAWS01000012.1"/>
</dbReference>